<dbReference type="GO" id="GO:0016787">
    <property type="term" value="F:hydrolase activity"/>
    <property type="evidence" value="ECO:0007669"/>
    <property type="project" value="UniProtKB-KW"/>
</dbReference>
<dbReference type="PANTHER" id="PTHR48081">
    <property type="entry name" value="AB HYDROLASE SUPERFAMILY PROTEIN C4A8.06C"/>
    <property type="match status" value="1"/>
</dbReference>
<dbReference type="InterPro" id="IPR029058">
    <property type="entry name" value="AB_hydrolase_fold"/>
</dbReference>
<organism evidence="3 4">
    <name type="scientific">Sarocladium strictum</name>
    <name type="common">Black bundle disease fungus</name>
    <name type="synonym">Acremonium strictum</name>
    <dbReference type="NCBI Taxonomy" id="5046"/>
    <lineage>
        <taxon>Eukaryota</taxon>
        <taxon>Fungi</taxon>
        <taxon>Dikarya</taxon>
        <taxon>Ascomycota</taxon>
        <taxon>Pezizomycotina</taxon>
        <taxon>Sordariomycetes</taxon>
        <taxon>Hypocreomycetidae</taxon>
        <taxon>Hypocreales</taxon>
        <taxon>Sarocladiaceae</taxon>
        <taxon>Sarocladium</taxon>
    </lineage>
</organism>
<protein>
    <recommendedName>
        <fullName evidence="2">Alpha/beta hydrolase fold-3 domain-containing protein</fullName>
    </recommendedName>
</protein>
<reference evidence="3" key="1">
    <citation type="submission" date="2022-10" db="EMBL/GenBank/DDBJ databases">
        <title>Determination and structural analysis of whole genome sequence of Sarocladium strictum F4-1.</title>
        <authorList>
            <person name="Hu L."/>
            <person name="Jiang Y."/>
        </authorList>
    </citation>
    <scope>NUCLEOTIDE SEQUENCE</scope>
    <source>
        <strain evidence="3">F4-1</strain>
    </source>
</reference>
<dbReference type="AlphaFoldDB" id="A0AA39L6V5"/>
<dbReference type="Gene3D" id="3.40.50.1820">
    <property type="entry name" value="alpha/beta hydrolase"/>
    <property type="match status" value="1"/>
</dbReference>
<dbReference type="InterPro" id="IPR013094">
    <property type="entry name" value="AB_hydrolase_3"/>
</dbReference>
<evidence type="ECO:0000259" key="2">
    <source>
        <dbReference type="Pfam" id="PF07859"/>
    </source>
</evidence>
<evidence type="ECO:0000313" key="3">
    <source>
        <dbReference type="EMBL" id="KAK0386761.1"/>
    </source>
</evidence>
<feature type="domain" description="Alpha/beta hydrolase fold-3" evidence="2">
    <location>
        <begin position="101"/>
        <end position="317"/>
    </location>
</feature>
<gene>
    <name evidence="3" type="ORF">NLU13_6597</name>
</gene>
<dbReference type="SUPFAM" id="SSF53474">
    <property type="entry name" value="alpha/beta-Hydrolases"/>
    <property type="match status" value="1"/>
</dbReference>
<keyword evidence="4" id="KW-1185">Reference proteome</keyword>
<accession>A0AA39L6V5</accession>
<name>A0AA39L6V5_SARSR</name>
<sequence length="346" mass="38488">MAPSIDNPESWLEYAEPDAELQQLLDDGVKPRFSGPNGIAGIPQHREEFDAIFLQDAAAAREAAGDSVREEEIFIPTRDGSEIRALVYYPSQAQDDGRPLVIMIHGGGFIVGTAEMETPPCIAVARSYDCVCVSLEYRLSPEVKFPVAYEDCWDAIVWLSRNAALRWGADLEKGFILGGLSAGGHISIPLSHRARDEGLNPPLTGLYLGVTPSLMPRALTEEYKALYRSREQLAHGMTLTAESTKLYDEAVEPDMASPYWNPLLWPTGHANLPPTFFQICGADLLRDEALIYERTLRVDHGTKTKAIVYPGLPHVFWYNFPGHSASSKYVEDTRRGYGWLLGREDF</sequence>
<dbReference type="EMBL" id="JAPDFR010000005">
    <property type="protein sequence ID" value="KAK0386761.1"/>
    <property type="molecule type" value="Genomic_DNA"/>
</dbReference>
<proteinExistence type="predicted"/>
<comment type="caution">
    <text evidence="3">The sequence shown here is derived from an EMBL/GenBank/DDBJ whole genome shotgun (WGS) entry which is preliminary data.</text>
</comment>
<evidence type="ECO:0000256" key="1">
    <source>
        <dbReference type="ARBA" id="ARBA00022801"/>
    </source>
</evidence>
<evidence type="ECO:0000313" key="4">
    <source>
        <dbReference type="Proteomes" id="UP001175261"/>
    </source>
</evidence>
<dbReference type="Proteomes" id="UP001175261">
    <property type="component" value="Unassembled WGS sequence"/>
</dbReference>
<keyword evidence="1" id="KW-0378">Hydrolase</keyword>
<dbReference type="PANTHER" id="PTHR48081:SF8">
    <property type="entry name" value="ALPHA_BETA HYDROLASE FOLD-3 DOMAIN-CONTAINING PROTEIN-RELATED"/>
    <property type="match status" value="1"/>
</dbReference>
<dbReference type="Pfam" id="PF07859">
    <property type="entry name" value="Abhydrolase_3"/>
    <property type="match status" value="1"/>
</dbReference>
<dbReference type="InterPro" id="IPR050300">
    <property type="entry name" value="GDXG_lipolytic_enzyme"/>
</dbReference>